<name>A0AAD2G0P4_9STRA</name>
<proteinExistence type="predicted"/>
<dbReference type="Gene3D" id="3.90.1140.10">
    <property type="entry name" value="Cyclic phosphodiesterase"/>
    <property type="match status" value="1"/>
</dbReference>
<gene>
    <name evidence="1" type="ORF">CYCCA115_LOCUS17726</name>
</gene>
<accession>A0AAD2G0P4</accession>
<protein>
    <recommendedName>
        <fullName evidence="3">DUF1868 domain-containing protein</fullName>
    </recommendedName>
</protein>
<dbReference type="AlphaFoldDB" id="A0AAD2G0P4"/>
<reference evidence="1" key="1">
    <citation type="submission" date="2023-08" db="EMBL/GenBank/DDBJ databases">
        <authorList>
            <person name="Audoor S."/>
            <person name="Bilcke G."/>
        </authorList>
    </citation>
    <scope>NUCLEOTIDE SEQUENCE</scope>
</reference>
<evidence type="ECO:0000313" key="1">
    <source>
        <dbReference type="EMBL" id="CAJ1959306.1"/>
    </source>
</evidence>
<comment type="caution">
    <text evidence="1">The sequence shown here is derived from an EMBL/GenBank/DDBJ whole genome shotgun (WGS) entry which is preliminary data.</text>
</comment>
<dbReference type="EMBL" id="CAKOGP040001992">
    <property type="protein sequence ID" value="CAJ1959306.1"/>
    <property type="molecule type" value="Genomic_DNA"/>
</dbReference>
<evidence type="ECO:0008006" key="3">
    <source>
        <dbReference type="Google" id="ProtNLM"/>
    </source>
</evidence>
<dbReference type="Proteomes" id="UP001295423">
    <property type="component" value="Unassembled WGS sequence"/>
</dbReference>
<keyword evidence="2" id="KW-1185">Reference proteome</keyword>
<dbReference type="SUPFAM" id="SSF55144">
    <property type="entry name" value="LigT-like"/>
    <property type="match status" value="1"/>
</dbReference>
<sequence length="221" mass="24938">MCLFRAVAKVDHLGNFLPFPNITVVHNLQLNGRLKSLPQKLLQVAGTYISPLPPSSYHATLLCGPVFDFRPFSKKILYESCWRTMAMFLNDTSYCPELVVHSVLCFPAGEVVVKLGPAKKGREESNSQIIKDKLRDICTQEAIPMMDEYDRTWHITLAYGRQATLPIPPTVQKQICEVVQDAFQVLPDMNDDDPMVLSLESAQLCLSPDMKRFVPWDGMPP</sequence>
<evidence type="ECO:0000313" key="2">
    <source>
        <dbReference type="Proteomes" id="UP001295423"/>
    </source>
</evidence>
<dbReference type="InterPro" id="IPR009097">
    <property type="entry name" value="Cyclic_Pdiesterase"/>
</dbReference>
<organism evidence="1 2">
    <name type="scientific">Cylindrotheca closterium</name>
    <dbReference type="NCBI Taxonomy" id="2856"/>
    <lineage>
        <taxon>Eukaryota</taxon>
        <taxon>Sar</taxon>
        <taxon>Stramenopiles</taxon>
        <taxon>Ochrophyta</taxon>
        <taxon>Bacillariophyta</taxon>
        <taxon>Bacillariophyceae</taxon>
        <taxon>Bacillariophycidae</taxon>
        <taxon>Bacillariales</taxon>
        <taxon>Bacillariaceae</taxon>
        <taxon>Cylindrotheca</taxon>
    </lineage>
</organism>